<dbReference type="Gene3D" id="4.10.240.10">
    <property type="entry name" value="Zn(2)-C6 fungal-type DNA-binding domain"/>
    <property type="match status" value="1"/>
</dbReference>
<feature type="domain" description="Zn(2)-C6 fungal-type" evidence="2">
    <location>
        <begin position="22"/>
        <end position="53"/>
    </location>
</feature>
<dbReference type="InterPro" id="IPR052693">
    <property type="entry name" value="Yeast_MDR_Regulatory"/>
</dbReference>
<keyword evidence="1" id="KW-1133">Transmembrane helix</keyword>
<dbReference type="KEGG" id="ndi:NDAI_0I02190"/>
<organism evidence="3 4">
    <name type="scientific">Naumovozyma dairenensis (strain ATCC 10597 / BCRC 20456 / CBS 421 / NBRC 0211 / NRRL Y-12639)</name>
    <name type="common">Saccharomyces dairenensis</name>
    <dbReference type="NCBI Taxonomy" id="1071378"/>
    <lineage>
        <taxon>Eukaryota</taxon>
        <taxon>Fungi</taxon>
        <taxon>Dikarya</taxon>
        <taxon>Ascomycota</taxon>
        <taxon>Saccharomycotina</taxon>
        <taxon>Saccharomycetes</taxon>
        <taxon>Saccharomycetales</taxon>
        <taxon>Saccharomycetaceae</taxon>
        <taxon>Naumovozyma</taxon>
    </lineage>
</organism>
<feature type="transmembrane region" description="Helical" evidence="1">
    <location>
        <begin position="546"/>
        <end position="563"/>
    </location>
</feature>
<keyword evidence="1" id="KW-0812">Transmembrane</keyword>
<evidence type="ECO:0000256" key="1">
    <source>
        <dbReference type="SAM" id="Phobius"/>
    </source>
</evidence>
<dbReference type="CDD" id="cd00067">
    <property type="entry name" value="GAL4"/>
    <property type="match status" value="1"/>
</dbReference>
<dbReference type="InterPro" id="IPR001138">
    <property type="entry name" value="Zn2Cys6_DnaBD"/>
</dbReference>
<dbReference type="PROSITE" id="PS50048">
    <property type="entry name" value="ZN2_CY6_FUNGAL_2"/>
    <property type="match status" value="1"/>
</dbReference>
<dbReference type="PANTHER" id="PTHR31405">
    <property type="entry name" value="TRANSCRIPTION FACTOR PDR8-RELATED"/>
    <property type="match status" value="1"/>
</dbReference>
<dbReference type="HOGENOM" id="CLU_010594_1_0_1"/>
<dbReference type="Pfam" id="PF00172">
    <property type="entry name" value="Zn_clus"/>
    <property type="match status" value="1"/>
</dbReference>
<dbReference type="GeneID" id="11493720"/>
<dbReference type="OrthoDB" id="4356994at2759"/>
<dbReference type="OMA" id="WYLNESE"/>
<feature type="transmembrane region" description="Helical" evidence="1">
    <location>
        <begin position="496"/>
        <end position="525"/>
    </location>
</feature>
<evidence type="ECO:0000313" key="4">
    <source>
        <dbReference type="Proteomes" id="UP000000689"/>
    </source>
</evidence>
<keyword evidence="1" id="KW-0472">Membrane</keyword>
<dbReference type="Proteomes" id="UP000000689">
    <property type="component" value="Chromosome 9"/>
</dbReference>
<dbReference type="SUPFAM" id="SSF57701">
    <property type="entry name" value="Zn2/Cys6 DNA-binding domain"/>
    <property type="match status" value="1"/>
</dbReference>
<name>G0WG77_NAUDC</name>
<dbReference type="eggNOG" id="ENOG502R710">
    <property type="taxonomic scope" value="Eukaryota"/>
</dbReference>
<dbReference type="InterPro" id="IPR036864">
    <property type="entry name" value="Zn2-C6_fun-type_DNA-bd_sf"/>
</dbReference>
<dbReference type="PANTHER" id="PTHR31405:SF8">
    <property type="entry name" value="TRANSCRIPTION FACTOR PDR8-RELATED"/>
    <property type="match status" value="1"/>
</dbReference>
<evidence type="ECO:0000313" key="3">
    <source>
        <dbReference type="EMBL" id="CCD26788.1"/>
    </source>
</evidence>
<keyword evidence="4" id="KW-1185">Reference proteome</keyword>
<dbReference type="GO" id="GO:0008270">
    <property type="term" value="F:zinc ion binding"/>
    <property type="evidence" value="ECO:0007669"/>
    <property type="project" value="InterPro"/>
</dbReference>
<dbReference type="RefSeq" id="XP_003672031.1">
    <property type="nucleotide sequence ID" value="XM_003671983.1"/>
</dbReference>
<sequence length="735" mass="85363">MEITPPDSYHNEPKKRRKQIKSCMFCRKRKLKCDKAKPMCGQCKERKLPDCLYTDFNFPVNSMKDLFDNTPNLELMERIKLLEQEVDELRRQQQLPSRQSINTNVSNNNISNSNNIQDTIFKHETIMVREMGNPLWNFRIQKISQGKSLIFGPTSWKTSIYLESEPVREKHFDLWGEIISNQKIWNQEHGITTKEFSVLESSIANDLTVMESMCQELPRYEEIKTCLADYFTSPLRELLEIMPEKTIVSVFEQHFIAGGAFDPKTGIKQSIKFSIREPQDYFRVGVIVSIICIQKFPQQIPASIEKFFTFLSGVPLSSVNSIDKAYFFAFQYIYRIYHCPNANWDGSEVADLVALLCQSCLNLGLDDMDRWCKDEGGEQGEEQKDVNGNSYDDEVKSLTLLWNFTLFADVCVSFDMGKPLFISNNHFDHTRYFRNVLTDKSVGPKKCRRDRLMKNFLKVGRQCINKVNDLMEPVDLISLTTELLEFIESSFLPIKYYTSIGLIGAVDIWDIMILSPTLGMLLNFFDMNKSFLKNISFYNKNGISKIIFVSVSACVTTLQVMYARDSYVKRKTDDNYLKPNLNLCLLLLNTLSIRTLAEMYGLMIEKLMLLEKGNIRLPEDDGANDRAINNVDMYIPNDCYYPVLGTVQKFLSALDPLFDPILQDFHREISKSFALSSLFKFERLSRSMFDNVLKSRTLIQQQWDERGYDLDNLSEKNMEDFLDDIWSVYEKQNPD</sequence>
<gene>
    <name evidence="3" type="primary">NDAI0I02190</name>
    <name evidence="3" type="ordered locus">NDAI_0I02190</name>
</gene>
<dbReference type="PROSITE" id="PS00463">
    <property type="entry name" value="ZN2_CY6_FUNGAL_1"/>
    <property type="match status" value="1"/>
</dbReference>
<dbReference type="AlphaFoldDB" id="G0WG77"/>
<reference evidence="3 4" key="1">
    <citation type="journal article" date="2011" name="Proc. Natl. Acad. Sci. U.S.A.">
        <title>Evolutionary erosion of yeast sex chromosomes by mating-type switching accidents.</title>
        <authorList>
            <person name="Gordon J.L."/>
            <person name="Armisen D."/>
            <person name="Proux-Wera E."/>
            <person name="Oheigeartaigh S.S."/>
            <person name="Byrne K.P."/>
            <person name="Wolfe K.H."/>
        </authorList>
    </citation>
    <scope>NUCLEOTIDE SEQUENCE [LARGE SCALE GENOMIC DNA]</scope>
    <source>
        <strain evidence="4">ATCC 10597 / BCRC 20456 / CBS 421 / NBRC 0211 / NRRL Y-12639</strain>
    </source>
</reference>
<accession>G0WG77</accession>
<dbReference type="SMART" id="SM00066">
    <property type="entry name" value="GAL4"/>
    <property type="match status" value="1"/>
</dbReference>
<dbReference type="STRING" id="1071378.G0WG77"/>
<evidence type="ECO:0000259" key="2">
    <source>
        <dbReference type="PROSITE" id="PS50048"/>
    </source>
</evidence>
<dbReference type="EMBL" id="HE580275">
    <property type="protein sequence ID" value="CCD26788.1"/>
    <property type="molecule type" value="Genomic_DNA"/>
</dbReference>
<protein>
    <recommendedName>
        <fullName evidence="2">Zn(2)-C6 fungal-type domain-containing protein</fullName>
    </recommendedName>
</protein>
<proteinExistence type="predicted"/>
<dbReference type="GO" id="GO:0000981">
    <property type="term" value="F:DNA-binding transcription factor activity, RNA polymerase II-specific"/>
    <property type="evidence" value="ECO:0007669"/>
    <property type="project" value="InterPro"/>
</dbReference>